<evidence type="ECO:0000256" key="1">
    <source>
        <dbReference type="ARBA" id="ARBA00022801"/>
    </source>
</evidence>
<dbReference type="PANTHER" id="PTHR30404:SF0">
    <property type="entry name" value="N-ACETYLMURAMOYL-L-ALANINE AMIDASE AMIC"/>
    <property type="match status" value="1"/>
</dbReference>
<dbReference type="CDD" id="cd02696">
    <property type="entry name" value="MurNAc-LAA"/>
    <property type="match status" value="1"/>
</dbReference>
<evidence type="ECO:0000313" key="4">
    <source>
        <dbReference type="Proteomes" id="UP000601171"/>
    </source>
</evidence>
<evidence type="ECO:0000259" key="2">
    <source>
        <dbReference type="SMART" id="SM00646"/>
    </source>
</evidence>
<reference evidence="3" key="1">
    <citation type="submission" date="2020-08" db="EMBL/GenBank/DDBJ databases">
        <title>Genome public.</title>
        <authorList>
            <person name="Liu C."/>
            <person name="Sun Q."/>
        </authorList>
    </citation>
    <scope>NUCLEOTIDE SEQUENCE</scope>
    <source>
        <strain evidence="3">BX21</strain>
    </source>
</reference>
<gene>
    <name evidence="3" type="ORF">H8707_04525</name>
</gene>
<dbReference type="PANTHER" id="PTHR30404">
    <property type="entry name" value="N-ACETYLMURAMOYL-L-ALANINE AMIDASE"/>
    <property type="match status" value="1"/>
</dbReference>
<dbReference type="SMART" id="SM00646">
    <property type="entry name" value="Ami_3"/>
    <property type="match status" value="1"/>
</dbReference>
<dbReference type="GO" id="GO:0009253">
    <property type="term" value="P:peptidoglycan catabolic process"/>
    <property type="evidence" value="ECO:0007669"/>
    <property type="project" value="InterPro"/>
</dbReference>
<dbReference type="Gene3D" id="3.40.630.40">
    <property type="entry name" value="Zn-dependent exopeptidases"/>
    <property type="match status" value="1"/>
</dbReference>
<dbReference type="GO" id="GO:0030288">
    <property type="term" value="C:outer membrane-bounded periplasmic space"/>
    <property type="evidence" value="ECO:0007669"/>
    <property type="project" value="TreeGrafter"/>
</dbReference>
<proteinExistence type="predicted"/>
<name>A0A926IJ00_9FIRM</name>
<dbReference type="InterPro" id="IPR050695">
    <property type="entry name" value="N-acetylmuramoyl_amidase_3"/>
</dbReference>
<accession>A0A926IJ00</accession>
<keyword evidence="1" id="KW-0378">Hydrolase</keyword>
<comment type="caution">
    <text evidence="3">The sequence shown here is derived from an EMBL/GenBank/DDBJ whole genome shotgun (WGS) entry which is preliminary data.</text>
</comment>
<protein>
    <submittedName>
        <fullName evidence="3">N-acetylmuramoyl-L-alanine amidase</fullName>
    </submittedName>
</protein>
<dbReference type="RefSeq" id="WP_316699600.1">
    <property type="nucleotide sequence ID" value="NZ_JACRTG010000012.1"/>
</dbReference>
<dbReference type="AlphaFoldDB" id="A0A926IJ00"/>
<evidence type="ECO:0000313" key="3">
    <source>
        <dbReference type="EMBL" id="MBC8587504.1"/>
    </source>
</evidence>
<dbReference type="Proteomes" id="UP000601171">
    <property type="component" value="Unassembled WGS sequence"/>
</dbReference>
<keyword evidence="4" id="KW-1185">Reference proteome</keyword>
<dbReference type="SUPFAM" id="SSF53187">
    <property type="entry name" value="Zn-dependent exopeptidases"/>
    <property type="match status" value="1"/>
</dbReference>
<dbReference type="EMBL" id="JACRTG010000012">
    <property type="protein sequence ID" value="MBC8587504.1"/>
    <property type="molecule type" value="Genomic_DNA"/>
</dbReference>
<organism evidence="3 4">
    <name type="scientific">Paratissierella segnis</name>
    <dbReference type="NCBI Taxonomy" id="2763679"/>
    <lineage>
        <taxon>Bacteria</taxon>
        <taxon>Bacillati</taxon>
        <taxon>Bacillota</taxon>
        <taxon>Tissierellia</taxon>
        <taxon>Tissierellales</taxon>
        <taxon>Tissierellaceae</taxon>
        <taxon>Paratissierella</taxon>
    </lineage>
</organism>
<sequence length="230" mass="26091">MAKLCLDYGHGGEDPGAIYKGRCEKDDVLNIGKEVAKELRRHGVIVDETRTKDKTMSLRERSNFEKSGRYDYFISFHRNAFKPEGAQGIETFTYLNQGAKAKELADRIQKGLVDIGLVDRGVKTANFHVLRETKAPAVLVEIGFIDNSKDNKLFDEKRDEIIKAISKAILSQLEIKYKEEKDSLEEALDILIKKGLINSPDYWLLNAREGKQVKGEFAALLIERVAKFLK</sequence>
<feature type="domain" description="MurNAc-LAA" evidence="2">
    <location>
        <begin position="62"/>
        <end position="170"/>
    </location>
</feature>
<dbReference type="GO" id="GO:0008745">
    <property type="term" value="F:N-acetylmuramoyl-L-alanine amidase activity"/>
    <property type="evidence" value="ECO:0007669"/>
    <property type="project" value="InterPro"/>
</dbReference>
<dbReference type="Pfam" id="PF01520">
    <property type="entry name" value="Amidase_3"/>
    <property type="match status" value="1"/>
</dbReference>
<dbReference type="InterPro" id="IPR002508">
    <property type="entry name" value="MurNAc-LAA_cat"/>
</dbReference>